<dbReference type="RefSeq" id="WP_121239931.1">
    <property type="nucleotide sequence ID" value="NZ_BHVV01000001.1"/>
</dbReference>
<gene>
    <name evidence="2" type="ORF">DFR35_0548</name>
</gene>
<dbReference type="EMBL" id="RCCI01000004">
    <property type="protein sequence ID" value="RLJ67994.1"/>
    <property type="molecule type" value="Genomic_DNA"/>
</dbReference>
<accession>A0A497XJE6</accession>
<evidence type="ECO:0000313" key="3">
    <source>
        <dbReference type="Proteomes" id="UP000268908"/>
    </source>
</evidence>
<evidence type="ECO:0000313" key="2">
    <source>
        <dbReference type="EMBL" id="RLJ67994.1"/>
    </source>
</evidence>
<sequence length="422" mass="47241">MSGKLLALAWMMPPLVFPRSLQVSRLLRALHRRDWRSRVVTVVPAAEPYAAQDARLAEIYRDSYDLEHVEPREEVEPSELWRRACWRYWPPQEPVTPDNWVRRSLAVLRRDVRALRPDVFVSFAQPWIDHVVGLQLKRKFPRLPWVAHFSDPWVDSPYFDVPDPVKRQQAIERERAIIEAADAVIFTTTETADLVMAKYPAAWRDKVHVVGHGFDAELLSAVAPPPCSDKFRISHTGNIYGHREPIALLRALATLATDGDIRRHLAVEFVGHATPGMREAVEQLGIGDFVSLAPNVPYLESLALGQASDLLLVVDAPAERSVFFPSKIVDYLMLRRPILAVTPTVGVTATVLGDLGFPTVDPADEVGLALAVRGAFERWRSGQAAAPLPSDQAIRRFDIGEVAAQFEAVLEFAKSIAAGRRR</sequence>
<proteinExistence type="predicted"/>
<name>A0A497XJE6_9PROT</name>
<dbReference type="InterPro" id="IPR028098">
    <property type="entry name" value="Glyco_trans_4-like_N"/>
</dbReference>
<evidence type="ECO:0000259" key="1">
    <source>
        <dbReference type="Pfam" id="PF13579"/>
    </source>
</evidence>
<dbReference type="SUPFAM" id="SSF53756">
    <property type="entry name" value="UDP-Glycosyltransferase/glycogen phosphorylase"/>
    <property type="match status" value="1"/>
</dbReference>
<keyword evidence="2" id="KW-0808">Transferase</keyword>
<dbReference type="Proteomes" id="UP000268908">
    <property type="component" value="Unassembled WGS sequence"/>
</dbReference>
<keyword evidence="3" id="KW-1185">Reference proteome</keyword>
<dbReference type="OrthoDB" id="9794575at2"/>
<feature type="domain" description="Glycosyltransferase subfamily 4-like N-terminal" evidence="1">
    <location>
        <begin position="23"/>
        <end position="211"/>
    </location>
</feature>
<comment type="caution">
    <text evidence="2">The sequence shown here is derived from an EMBL/GenBank/DDBJ whole genome shotgun (WGS) entry which is preliminary data.</text>
</comment>
<organism evidence="2 3">
    <name type="scientific">Sulfurisoma sediminicola</name>
    <dbReference type="NCBI Taxonomy" id="1381557"/>
    <lineage>
        <taxon>Bacteria</taxon>
        <taxon>Pseudomonadati</taxon>
        <taxon>Pseudomonadota</taxon>
        <taxon>Betaproteobacteria</taxon>
        <taxon>Nitrosomonadales</taxon>
        <taxon>Sterolibacteriaceae</taxon>
        <taxon>Sulfurisoma</taxon>
    </lineage>
</organism>
<reference evidence="2 3" key="1">
    <citation type="submission" date="2018-10" db="EMBL/GenBank/DDBJ databases">
        <title>Genomic Encyclopedia of Type Strains, Phase IV (KMG-IV): sequencing the most valuable type-strain genomes for metagenomic binning, comparative biology and taxonomic classification.</title>
        <authorList>
            <person name="Goeker M."/>
        </authorList>
    </citation>
    <scope>NUCLEOTIDE SEQUENCE [LARGE SCALE GENOMIC DNA]</scope>
    <source>
        <strain evidence="2 3">DSM 26916</strain>
    </source>
</reference>
<dbReference type="AlphaFoldDB" id="A0A497XJE6"/>
<dbReference type="Pfam" id="PF13579">
    <property type="entry name" value="Glyco_trans_4_4"/>
    <property type="match status" value="1"/>
</dbReference>
<dbReference type="Gene3D" id="3.40.50.2000">
    <property type="entry name" value="Glycogen Phosphorylase B"/>
    <property type="match status" value="2"/>
</dbReference>
<protein>
    <submittedName>
        <fullName evidence="2">Glycosyltransferase involved in cell wall biosynthesis</fullName>
    </submittedName>
</protein>
<dbReference type="GO" id="GO:0016757">
    <property type="term" value="F:glycosyltransferase activity"/>
    <property type="evidence" value="ECO:0007669"/>
    <property type="project" value="UniProtKB-ARBA"/>
</dbReference>
<dbReference type="PANTHER" id="PTHR12526">
    <property type="entry name" value="GLYCOSYLTRANSFERASE"/>
    <property type="match status" value="1"/>
</dbReference>